<dbReference type="FunFam" id="2.30.30.40:FF:000023">
    <property type="entry name" value="RIMS-binding protein 2 isoform F"/>
    <property type="match status" value="1"/>
</dbReference>
<dbReference type="Pfam" id="PF14604">
    <property type="entry name" value="SH3_9"/>
    <property type="match status" value="1"/>
</dbReference>
<dbReference type="CDD" id="cd00063">
    <property type="entry name" value="FN3"/>
    <property type="match status" value="1"/>
</dbReference>
<dbReference type="InterPro" id="IPR035753">
    <property type="entry name" value="RIM-BP_SH3_2"/>
</dbReference>
<dbReference type="GO" id="GO:0045202">
    <property type="term" value="C:synapse"/>
    <property type="evidence" value="ECO:0007669"/>
    <property type="project" value="UniProtKB-SubCell"/>
</dbReference>
<evidence type="ECO:0000256" key="6">
    <source>
        <dbReference type="ARBA" id="ARBA00023018"/>
    </source>
</evidence>
<dbReference type="FunFam" id="2.60.40.10:FF:000643">
    <property type="entry name" value="RIMS-binding protein 2 isoform X1"/>
    <property type="match status" value="1"/>
</dbReference>
<feature type="compositionally biased region" description="Basic residues" evidence="13">
    <location>
        <begin position="1162"/>
        <end position="1176"/>
    </location>
</feature>
<evidence type="ECO:0000256" key="2">
    <source>
        <dbReference type="ARBA" id="ARBA00010749"/>
    </source>
</evidence>
<dbReference type="InterPro" id="IPR003961">
    <property type="entry name" value="FN3_dom"/>
</dbReference>
<name>A0A8B9K9E6_ASTMX</name>
<evidence type="ECO:0000256" key="13">
    <source>
        <dbReference type="SAM" id="MobiDB-lite"/>
    </source>
</evidence>
<comment type="function">
    <text evidence="9">Plays a role in the synaptic transmission as bifunctional linker that interacts simultaneously with RIMS1, RIMS2, CACNA1D and CACNA1B.</text>
</comment>
<dbReference type="FunFam" id="2.30.30.40:FF:000016">
    <property type="entry name" value="RIMS-binding protein 2 isoform X2"/>
    <property type="match status" value="1"/>
</dbReference>
<dbReference type="InterPro" id="IPR035755">
    <property type="entry name" value="RIM-BP_SH3_3"/>
</dbReference>
<dbReference type="CDD" id="cd12013">
    <property type="entry name" value="SH3_RIM-BP_3"/>
    <property type="match status" value="1"/>
</dbReference>
<dbReference type="SUPFAM" id="SSF50044">
    <property type="entry name" value="SH3-domain"/>
    <property type="match status" value="3"/>
</dbReference>
<evidence type="ECO:0000313" key="17">
    <source>
        <dbReference type="Proteomes" id="UP000694621"/>
    </source>
</evidence>
<dbReference type="CDD" id="cd12014">
    <property type="entry name" value="SH3_RIM-BP_1"/>
    <property type="match status" value="1"/>
</dbReference>
<keyword evidence="4" id="KW-1003">Cell membrane</keyword>
<dbReference type="InterPro" id="IPR013783">
    <property type="entry name" value="Ig-like_fold"/>
</dbReference>
<feature type="compositionally biased region" description="Low complexity" evidence="13">
    <location>
        <begin position="838"/>
        <end position="848"/>
    </location>
</feature>
<dbReference type="PROSITE" id="PS50853">
    <property type="entry name" value="FN3"/>
    <property type="match status" value="1"/>
</dbReference>
<keyword evidence="5" id="KW-0677">Repeat</keyword>
<feature type="compositionally biased region" description="Pro residues" evidence="13">
    <location>
        <begin position="698"/>
        <end position="719"/>
    </location>
</feature>
<dbReference type="InterPro" id="IPR036028">
    <property type="entry name" value="SH3-like_dom_sf"/>
</dbReference>
<keyword evidence="7" id="KW-0472">Membrane</keyword>
<organism evidence="16 17">
    <name type="scientific">Astyanax mexicanus</name>
    <name type="common">Blind cave fish</name>
    <name type="synonym">Astyanax fasciatus mexicanus</name>
    <dbReference type="NCBI Taxonomy" id="7994"/>
    <lineage>
        <taxon>Eukaryota</taxon>
        <taxon>Metazoa</taxon>
        <taxon>Chordata</taxon>
        <taxon>Craniata</taxon>
        <taxon>Vertebrata</taxon>
        <taxon>Euteleostomi</taxon>
        <taxon>Actinopterygii</taxon>
        <taxon>Neopterygii</taxon>
        <taxon>Teleostei</taxon>
        <taxon>Ostariophysi</taxon>
        <taxon>Characiformes</taxon>
        <taxon>Characoidei</taxon>
        <taxon>Acestrorhamphidae</taxon>
        <taxon>Acestrorhamphinae</taxon>
        <taxon>Astyanax</taxon>
    </lineage>
</organism>
<feature type="coiled-coil region" evidence="12">
    <location>
        <begin position="79"/>
        <end position="106"/>
    </location>
</feature>
<dbReference type="AlphaFoldDB" id="A0A8B9K9E6"/>
<keyword evidence="3 11" id="KW-0728">SH3 domain</keyword>
<evidence type="ECO:0000256" key="9">
    <source>
        <dbReference type="ARBA" id="ARBA00054159"/>
    </source>
</evidence>
<dbReference type="CDD" id="cd12012">
    <property type="entry name" value="SH3_RIM-BP_2"/>
    <property type="match status" value="1"/>
</dbReference>
<feature type="compositionally biased region" description="Acidic residues" evidence="13">
    <location>
        <begin position="926"/>
        <end position="936"/>
    </location>
</feature>
<feature type="compositionally biased region" description="Polar residues" evidence="13">
    <location>
        <begin position="862"/>
        <end position="871"/>
    </location>
</feature>
<dbReference type="Pfam" id="PF07653">
    <property type="entry name" value="SH3_2"/>
    <property type="match status" value="2"/>
</dbReference>
<evidence type="ECO:0000256" key="1">
    <source>
        <dbReference type="ARBA" id="ARBA00004236"/>
    </source>
</evidence>
<feature type="region of interest" description="Disordered" evidence="13">
    <location>
        <begin position="689"/>
        <end position="989"/>
    </location>
</feature>
<comment type="similarity">
    <text evidence="2">Belongs to the RIMBP family.</text>
</comment>
<keyword evidence="12" id="KW-0175">Coiled coil</keyword>
<feature type="compositionally biased region" description="Basic and acidic residues" evidence="13">
    <location>
        <begin position="773"/>
        <end position="791"/>
    </location>
</feature>
<feature type="compositionally biased region" description="Basic and acidic residues" evidence="13">
    <location>
        <begin position="890"/>
        <end position="902"/>
    </location>
</feature>
<feature type="compositionally biased region" description="Pro residues" evidence="13">
    <location>
        <begin position="727"/>
        <end position="761"/>
    </location>
</feature>
<dbReference type="GO" id="GO:0007274">
    <property type="term" value="P:neuromuscular synaptic transmission"/>
    <property type="evidence" value="ECO:0007669"/>
    <property type="project" value="TreeGrafter"/>
</dbReference>
<evidence type="ECO:0000259" key="15">
    <source>
        <dbReference type="PROSITE" id="PS50853"/>
    </source>
</evidence>
<evidence type="ECO:0000256" key="3">
    <source>
        <dbReference type="ARBA" id="ARBA00022443"/>
    </source>
</evidence>
<dbReference type="PRINTS" id="PR00452">
    <property type="entry name" value="SH3DOMAIN"/>
</dbReference>
<dbReference type="Proteomes" id="UP000694621">
    <property type="component" value="Unplaced"/>
</dbReference>
<dbReference type="PANTHER" id="PTHR14234:SF18">
    <property type="entry name" value="RIMS-BINDING PROTEIN 2"/>
    <property type="match status" value="1"/>
</dbReference>
<feature type="domain" description="SH3" evidence="14">
    <location>
        <begin position="1056"/>
        <end position="1124"/>
    </location>
</feature>
<accession>A0A8B9K9E6</accession>
<feature type="compositionally biased region" description="Pro residues" evidence="13">
    <location>
        <begin position="792"/>
        <end position="810"/>
    </location>
</feature>
<dbReference type="SMART" id="SM00060">
    <property type="entry name" value="FN3"/>
    <property type="match status" value="3"/>
</dbReference>
<sequence length="1279" mass="141752">MREAAERRQQLELEHEQALAVLSAKQQEIDLLQKAQVEAKKEHEGAVHLLEHIQDTISENSCLLWSADLPQNIVTNAGLLFSEAKVRELEERCRSQSEQFNLLSKELEKFRLQAGKFDILGSSQLSGGDSPGSPTKTPSLSQLLNGLAAPTSKSNESSLSKISEFIRPLQMSGGEKTELLSVKPSFLSRSTPSSPRRTYLSEVRPVIAAAMDKELNLSPRAKPRYTGKVRLCVARYNYNPYDGPNEHPEAELPLVAGKYLYVYGTMDEDGFYEGELLDGQQGLVPSNFVDFLQDEDPLSATLSERLKDSSYLNHSPASLGSSSSAVSTLSTLLSEKLEALGSCTGTGTSSSSGVSSLGPSLSLSMGLGLGHHTLGSGETLGSCSNGSGTATLDLSIDEIGEDVVPYPRRITLIKQLAKSVIISWDSPVVPPGWGSISGYNVLVDQEVRMSVPFGTRTKSLIEKLNLATCAHRISVQSMTERGPSDPLRCTLLVGKDVVVAPQCLRVDNVTQTSAELSWMPSNSNYSHSIFLNDAEYDVVKPGSYRYRFYNLKSATVYKVRAVAKPHQMPWQLPLEQREKKEISIEFCTQSTGPPCPPQDVQVHCGQSPGVLQVRWKPPTLSPCGTSNGASVIGYVVCTKGQKIAEVMFPTADYVTVEVNRIQCLEAREVVVRTISAQGESQDSNAAAIPHNLLAGPPHSHPPPHPQPPPYPQNYPPSHPQPHHQQPVPHPVPHPPPLHPQHPHPPPPPPQHPHIHPPPSPHPISKHKLLPSARDPHAKEPEPARRPWDPHPRAPSPLPPPTPGGHSLEPPPHPEGRRSPSPQRILPQPQGAPIPNTVARAMARQAAQRSSPNSRMERRNIFSERSNALHSLNSDEEEDGYDSPHARRRGASVDEFLRGSELGRHHHHYSHSDDYYTESSRGSDLSDIMEEDEEELYSEMQLEEGRRRSINSHNTLKILGNSPSAGRSDRLDHSGRRTSHGCPPPQRRPMMVPSIEITMENNSEGSEGNLSPKDDVYYGSVAHHRKCPAQRSEHRYDGYGGRDRRSPDYFEESELDDLPRIFVALFDYDPLSMSPNPDAAVEELPFKEGQIIKVFGEKDTDGFYRAEVCGRRGLIPCNMVSEIQTEDDEMMDQLLQQGFLPLNTPVEKIVNCDRLKDGRLLNRRSRKSKRERNRRSGRNPVSTRRMVALYDYDPRESSPNVDVEAELTFCAGDVITVFAEIDEDGFYYGELNGHKGLVPSNFLEEVPDDVEVYLTEPSSRHPQDHPSRTKTKRVHPVSHH</sequence>
<feature type="region of interest" description="Disordered" evidence="13">
    <location>
        <begin position="1255"/>
        <end position="1279"/>
    </location>
</feature>
<evidence type="ECO:0000256" key="11">
    <source>
        <dbReference type="PROSITE-ProRule" id="PRU00192"/>
    </source>
</evidence>
<feature type="compositionally biased region" description="Basic residues" evidence="13">
    <location>
        <begin position="1267"/>
        <end position="1279"/>
    </location>
</feature>
<evidence type="ECO:0000256" key="10">
    <source>
        <dbReference type="ARBA" id="ARBA00068024"/>
    </source>
</evidence>
<evidence type="ECO:0000256" key="4">
    <source>
        <dbReference type="ARBA" id="ARBA00022475"/>
    </source>
</evidence>
<dbReference type="SUPFAM" id="SSF49265">
    <property type="entry name" value="Fibronectin type III"/>
    <property type="match status" value="2"/>
</dbReference>
<dbReference type="Ensembl" id="ENSAMXT00005035000.1">
    <property type="protein sequence ID" value="ENSAMXP00005032007.1"/>
    <property type="gene ID" value="ENSAMXG00005015404.1"/>
</dbReference>
<dbReference type="Gene3D" id="2.30.30.40">
    <property type="entry name" value="SH3 Domains"/>
    <property type="match status" value="3"/>
</dbReference>
<dbReference type="PROSITE" id="PS50002">
    <property type="entry name" value="SH3"/>
    <property type="match status" value="3"/>
</dbReference>
<dbReference type="Gene3D" id="2.60.40.10">
    <property type="entry name" value="Immunoglobulins"/>
    <property type="match status" value="2"/>
</dbReference>
<dbReference type="FunFam" id="2.30.30.40:FF:000006">
    <property type="entry name" value="RIMS-binding protein 2 isoform X1"/>
    <property type="match status" value="1"/>
</dbReference>
<comment type="subcellular location">
    <subcellularLocation>
        <location evidence="1">Cell membrane</location>
    </subcellularLocation>
    <subcellularLocation>
        <location evidence="8">Synapse</location>
    </subcellularLocation>
</comment>
<feature type="compositionally biased region" description="Basic and acidic residues" evidence="13">
    <location>
        <begin position="1257"/>
        <end position="1266"/>
    </location>
</feature>
<feature type="coiled-coil region" evidence="12">
    <location>
        <begin position="1"/>
        <end position="42"/>
    </location>
</feature>
<evidence type="ECO:0000256" key="5">
    <source>
        <dbReference type="ARBA" id="ARBA00022737"/>
    </source>
</evidence>
<dbReference type="InterPro" id="IPR040325">
    <property type="entry name" value="RIMBP1/2/3"/>
</dbReference>
<evidence type="ECO:0000259" key="14">
    <source>
        <dbReference type="PROSITE" id="PS50002"/>
    </source>
</evidence>
<feature type="domain" description="SH3" evidence="14">
    <location>
        <begin position="1180"/>
        <end position="1247"/>
    </location>
</feature>
<dbReference type="InterPro" id="IPR001452">
    <property type="entry name" value="SH3_domain"/>
</dbReference>
<dbReference type="SMART" id="SM00326">
    <property type="entry name" value="SH3"/>
    <property type="match status" value="3"/>
</dbReference>
<evidence type="ECO:0000256" key="7">
    <source>
        <dbReference type="ARBA" id="ARBA00023136"/>
    </source>
</evidence>
<dbReference type="PANTHER" id="PTHR14234">
    <property type="entry name" value="RIM BINDING PROTEIN-RELATED"/>
    <property type="match status" value="1"/>
</dbReference>
<feature type="domain" description="Fibronectin type-III" evidence="15">
    <location>
        <begin position="596"/>
        <end position="697"/>
    </location>
</feature>
<feature type="compositionally biased region" description="Polar residues" evidence="13">
    <location>
        <begin position="950"/>
        <end position="964"/>
    </location>
</feature>
<dbReference type="Pfam" id="PF25523">
    <property type="entry name" value="Ig_RIMBP2"/>
    <property type="match status" value="1"/>
</dbReference>
<reference evidence="16" key="1">
    <citation type="submission" date="2025-08" db="UniProtKB">
        <authorList>
            <consortium name="Ensembl"/>
        </authorList>
    </citation>
    <scope>IDENTIFICATION</scope>
</reference>
<feature type="domain" description="SH3" evidence="14">
    <location>
        <begin position="227"/>
        <end position="294"/>
    </location>
</feature>
<dbReference type="FunFam" id="2.60.40.10:FF:000072">
    <property type="entry name" value="RIMS-binding protein 2 isoform X1"/>
    <property type="match status" value="1"/>
</dbReference>
<evidence type="ECO:0000313" key="16">
    <source>
        <dbReference type="Ensembl" id="ENSAMXP00005032007.1"/>
    </source>
</evidence>
<dbReference type="GO" id="GO:0005886">
    <property type="term" value="C:plasma membrane"/>
    <property type="evidence" value="ECO:0007669"/>
    <property type="project" value="UniProtKB-SubCell"/>
</dbReference>
<dbReference type="InterPro" id="IPR036116">
    <property type="entry name" value="FN3_sf"/>
</dbReference>
<proteinExistence type="inferred from homology"/>
<evidence type="ECO:0000256" key="12">
    <source>
        <dbReference type="SAM" id="Coils"/>
    </source>
</evidence>
<keyword evidence="6" id="KW-0770">Synapse</keyword>
<feature type="region of interest" description="Disordered" evidence="13">
    <location>
        <begin position="1162"/>
        <end position="1182"/>
    </location>
</feature>
<dbReference type="InterPro" id="IPR057884">
    <property type="entry name" value="FN3_RIM-BP1/2/3"/>
</dbReference>
<evidence type="ECO:0000256" key="8">
    <source>
        <dbReference type="ARBA" id="ARBA00034103"/>
    </source>
</evidence>
<protein>
    <recommendedName>
        <fullName evidence="10">RIMS-binding protein 2</fullName>
    </recommendedName>
</protein>